<evidence type="ECO:0000313" key="2">
    <source>
        <dbReference type="EMBL" id="KAJ3751131.1"/>
    </source>
</evidence>
<sequence>MAHSADSEQLMNDRQLGAPPMLDSTNENLKLRRQRSSREHLHLLVIYILVKPDPHLMSIDSDEGHSNRPISIEITPGLKFIDLSRTPTDSFLQEEPQGLTIQDLDTQDNEEEVPVVHQANFDISSPNSSSFPVQISVPVEPPSPTAPMVIPTKRSIRFRSRVRITSGVHRKHHPQDRTVPLRPNGLLSPSEGDTAVSSCSSSPSSSISAPIRFREDEATVSPKWGPLGQRVRLFVSQQREKAKQAQANRETHERETRRRYLLVYGTDSSTTRDFVGIPEHEHEREPLLGSSRTRARKTPASFGDDDDLDLYEVEAERDYQTRLNHEIDVIFGKWPGRLLNRHWWWWQIKPIVCCSYVEDWETEY</sequence>
<name>A0A9W8U3A0_9AGAR</name>
<comment type="caution">
    <text evidence="2">The sequence shown here is derived from an EMBL/GenBank/DDBJ whole genome shotgun (WGS) entry which is preliminary data.</text>
</comment>
<keyword evidence="3" id="KW-1185">Reference proteome</keyword>
<protein>
    <submittedName>
        <fullName evidence="2">Uncharacterized protein</fullName>
    </submittedName>
</protein>
<evidence type="ECO:0000313" key="3">
    <source>
        <dbReference type="Proteomes" id="UP001142393"/>
    </source>
</evidence>
<dbReference type="EMBL" id="JANVFU010000001">
    <property type="protein sequence ID" value="KAJ3751131.1"/>
    <property type="molecule type" value="Genomic_DNA"/>
</dbReference>
<proteinExistence type="predicted"/>
<evidence type="ECO:0000256" key="1">
    <source>
        <dbReference type="SAM" id="MobiDB-lite"/>
    </source>
</evidence>
<organism evidence="2 3">
    <name type="scientific">Lentinula detonsa</name>
    <dbReference type="NCBI Taxonomy" id="2804962"/>
    <lineage>
        <taxon>Eukaryota</taxon>
        <taxon>Fungi</taxon>
        <taxon>Dikarya</taxon>
        <taxon>Basidiomycota</taxon>
        <taxon>Agaricomycotina</taxon>
        <taxon>Agaricomycetes</taxon>
        <taxon>Agaricomycetidae</taxon>
        <taxon>Agaricales</taxon>
        <taxon>Marasmiineae</taxon>
        <taxon>Omphalotaceae</taxon>
        <taxon>Lentinula</taxon>
    </lineage>
</organism>
<gene>
    <name evidence="2" type="ORF">DFH05DRAFT_1470085</name>
</gene>
<feature type="compositionally biased region" description="Low complexity" evidence="1">
    <location>
        <begin position="197"/>
        <end position="208"/>
    </location>
</feature>
<feature type="compositionally biased region" description="Basic residues" evidence="1">
    <location>
        <begin position="165"/>
        <end position="174"/>
    </location>
</feature>
<feature type="region of interest" description="Disordered" evidence="1">
    <location>
        <begin position="165"/>
        <end position="208"/>
    </location>
</feature>
<dbReference type="Proteomes" id="UP001142393">
    <property type="component" value="Unassembled WGS sequence"/>
</dbReference>
<feature type="region of interest" description="Disordered" evidence="1">
    <location>
        <begin position="281"/>
        <end position="300"/>
    </location>
</feature>
<feature type="region of interest" description="Disordered" evidence="1">
    <location>
        <begin position="1"/>
        <end position="25"/>
    </location>
</feature>
<dbReference type="AlphaFoldDB" id="A0A9W8U3A0"/>
<reference evidence="2 3" key="1">
    <citation type="journal article" date="2023" name="Proc. Natl. Acad. Sci. U.S.A.">
        <title>A global phylogenomic analysis of the shiitake genus Lentinula.</title>
        <authorList>
            <person name="Sierra-Patev S."/>
            <person name="Min B."/>
            <person name="Naranjo-Ortiz M."/>
            <person name="Looney B."/>
            <person name="Konkel Z."/>
            <person name="Slot J.C."/>
            <person name="Sakamoto Y."/>
            <person name="Steenwyk J.L."/>
            <person name="Rokas A."/>
            <person name="Carro J."/>
            <person name="Camarero S."/>
            <person name="Ferreira P."/>
            <person name="Molpeceres G."/>
            <person name="Ruiz-Duenas F.J."/>
            <person name="Serrano A."/>
            <person name="Henrissat B."/>
            <person name="Drula E."/>
            <person name="Hughes K.W."/>
            <person name="Mata J.L."/>
            <person name="Ishikawa N.K."/>
            <person name="Vargas-Isla R."/>
            <person name="Ushijima S."/>
            <person name="Smith C.A."/>
            <person name="Donoghue J."/>
            <person name="Ahrendt S."/>
            <person name="Andreopoulos W."/>
            <person name="He G."/>
            <person name="LaButti K."/>
            <person name="Lipzen A."/>
            <person name="Ng V."/>
            <person name="Riley R."/>
            <person name="Sandor L."/>
            <person name="Barry K."/>
            <person name="Martinez A.T."/>
            <person name="Xiao Y."/>
            <person name="Gibbons J.G."/>
            <person name="Terashima K."/>
            <person name="Grigoriev I.V."/>
            <person name="Hibbett D."/>
        </authorList>
    </citation>
    <scope>NUCLEOTIDE SEQUENCE [LARGE SCALE GENOMIC DNA]</scope>
    <source>
        <strain evidence="2 3">TFB7810</strain>
    </source>
</reference>
<accession>A0A9W8U3A0</accession>